<gene>
    <name evidence="1" type="ORF">RDI58_018356</name>
</gene>
<keyword evidence="2" id="KW-1185">Reference proteome</keyword>
<protein>
    <submittedName>
        <fullName evidence="1">Uncharacterized protein</fullName>
    </submittedName>
</protein>
<organism evidence="1 2">
    <name type="scientific">Solanum bulbocastanum</name>
    <name type="common">Wild potato</name>
    <dbReference type="NCBI Taxonomy" id="147425"/>
    <lineage>
        <taxon>Eukaryota</taxon>
        <taxon>Viridiplantae</taxon>
        <taxon>Streptophyta</taxon>
        <taxon>Embryophyta</taxon>
        <taxon>Tracheophyta</taxon>
        <taxon>Spermatophyta</taxon>
        <taxon>Magnoliopsida</taxon>
        <taxon>eudicotyledons</taxon>
        <taxon>Gunneridae</taxon>
        <taxon>Pentapetalae</taxon>
        <taxon>asterids</taxon>
        <taxon>lamiids</taxon>
        <taxon>Solanales</taxon>
        <taxon>Solanaceae</taxon>
        <taxon>Solanoideae</taxon>
        <taxon>Solaneae</taxon>
        <taxon>Solanum</taxon>
    </lineage>
</organism>
<evidence type="ECO:0000313" key="1">
    <source>
        <dbReference type="EMBL" id="KAK6784901.1"/>
    </source>
</evidence>
<dbReference type="Proteomes" id="UP001371456">
    <property type="component" value="Unassembled WGS sequence"/>
</dbReference>
<reference evidence="1 2" key="1">
    <citation type="submission" date="2024-02" db="EMBL/GenBank/DDBJ databases">
        <title>de novo genome assembly of Solanum bulbocastanum strain 11H21.</title>
        <authorList>
            <person name="Hosaka A.J."/>
        </authorList>
    </citation>
    <scope>NUCLEOTIDE SEQUENCE [LARGE SCALE GENOMIC DNA]</scope>
    <source>
        <tissue evidence="1">Young leaves</tissue>
    </source>
</reference>
<evidence type="ECO:0000313" key="2">
    <source>
        <dbReference type="Proteomes" id="UP001371456"/>
    </source>
</evidence>
<proteinExistence type="predicted"/>
<sequence>MHLGWIFVNDESDMDTKSLDSDGKEVLSWQALFDLIVFKIMTFCDLWFDFECDMKTWAKIWPWEEIEKSLVLLTEVWVLISMDFIDGLPKSHGHEVIVIVVDRPSMVILFPLKHSYTT</sequence>
<comment type="caution">
    <text evidence="1">The sequence shown here is derived from an EMBL/GenBank/DDBJ whole genome shotgun (WGS) entry which is preliminary data.</text>
</comment>
<name>A0AAN8YAW0_SOLBU</name>
<accession>A0AAN8YAW0</accession>
<dbReference type="AlphaFoldDB" id="A0AAN8YAW0"/>
<dbReference type="EMBL" id="JBANQN010000007">
    <property type="protein sequence ID" value="KAK6784901.1"/>
    <property type="molecule type" value="Genomic_DNA"/>
</dbReference>